<dbReference type="InterPro" id="IPR013414">
    <property type="entry name" value="Cas7/Cst2/DevR_sub_I-B/Tneap"/>
</dbReference>
<reference evidence="3" key="1">
    <citation type="journal article" date="2020" name="mSystems">
        <title>Genome- and Community-Level Interaction Insights into Carbon Utilization and Element Cycling Functions of Hydrothermarchaeota in Hydrothermal Sediment.</title>
        <authorList>
            <person name="Zhou Z."/>
            <person name="Liu Y."/>
            <person name="Xu W."/>
            <person name="Pan J."/>
            <person name="Luo Z.H."/>
            <person name="Li M."/>
        </authorList>
    </citation>
    <scope>NUCLEOTIDE SEQUENCE [LARGE SCALE GENOMIC DNA]</scope>
    <source>
        <strain evidence="3">SpSt-1257</strain>
    </source>
</reference>
<keyword evidence="1" id="KW-0051">Antiviral defense</keyword>
<evidence type="ECO:0000313" key="3">
    <source>
        <dbReference type="EMBL" id="HEV09273.1"/>
    </source>
</evidence>
<dbReference type="NCBIfam" id="TIGR01875">
    <property type="entry name" value="cas_MJ0381"/>
    <property type="match status" value="1"/>
</dbReference>
<evidence type="ECO:0000256" key="2">
    <source>
        <dbReference type="ARBA" id="ARBA00025626"/>
    </source>
</evidence>
<proteinExistence type="predicted"/>
<dbReference type="Pfam" id="PF01905">
    <property type="entry name" value="DevR"/>
    <property type="match status" value="1"/>
</dbReference>
<dbReference type="InterPro" id="IPR010154">
    <property type="entry name" value="CRISPR-assoc_Cas7/Cst2/DevR"/>
</dbReference>
<comment type="function">
    <text evidence="2">CRISPR (clustered regularly interspaced short palindromic repeat) is an adaptive immune system that provides protection against mobile genetic elements (viruses, transposable elements and conjugative plasmids). CRISPR clusters contain spacers, sequences complementary to antecedent mobile elements, and target invading nucleic acids. CRISPR clusters are transcribed and processed into CRISPR RNA (crRNA).</text>
</comment>
<dbReference type="Proteomes" id="UP000885621">
    <property type="component" value="Unassembled WGS sequence"/>
</dbReference>
<dbReference type="AlphaFoldDB" id="A0A832DA72"/>
<evidence type="ECO:0000256" key="1">
    <source>
        <dbReference type="ARBA" id="ARBA00023118"/>
    </source>
</evidence>
<dbReference type="GO" id="GO:0051607">
    <property type="term" value="P:defense response to virus"/>
    <property type="evidence" value="ECO:0007669"/>
    <property type="project" value="UniProtKB-KW"/>
</dbReference>
<gene>
    <name evidence="3" type="primary">cas7i</name>
    <name evidence="3" type="ORF">ENO34_02605</name>
</gene>
<dbReference type="EMBL" id="DSFC01000149">
    <property type="protein sequence ID" value="HEV09273.1"/>
    <property type="molecule type" value="Genomic_DNA"/>
</dbReference>
<protein>
    <submittedName>
        <fullName evidence="3">Type I-B CRISPR-associated protein Cas7/Cst2/DevR</fullName>
    </submittedName>
</protein>
<sequence>MTNLKPKGLTVSIVFDAMSLNYGESIGNISELKKLFRSGELLSYISRQAIRFDIYRILTEIFGIDKNKPNPLTVQKDVIQFSPEANIRDYVEVDLFGYMKTVKDKGSITRPAVVRINPAISLEPMMLDVEFGTNLNFSQRTNTNPNPFQFEHHLSLYTYTVTIELDRVGEDPNDNISLDPQEKAERVNMVLEVLKFLNRNIKGRMESLNPIFAIGGVYDVKNPFFLGRIKTKYNPETRKYLIDDQIISSTLSISLNGKEIKNDTYIGILEGFWENEETIKQLLDSGKVTNVNTFFENLKQKVKEYYGVNNGTT</sequence>
<comment type="caution">
    <text evidence="3">The sequence shown here is derived from an EMBL/GenBank/DDBJ whole genome shotgun (WGS) entry which is preliminary data.</text>
</comment>
<accession>A0A832DA72</accession>
<dbReference type="NCBIfam" id="TIGR02585">
    <property type="entry name" value="cas_Cst2_DevR"/>
    <property type="match status" value="1"/>
</dbReference>
<name>A0A832DA72_9AQUI</name>
<dbReference type="CDD" id="cd09687">
    <property type="entry name" value="Cas7_I-C"/>
    <property type="match status" value="1"/>
</dbReference>
<organism evidence="3">
    <name type="scientific">Sulfurihydrogenibium azorense</name>
    <dbReference type="NCBI Taxonomy" id="309806"/>
    <lineage>
        <taxon>Bacteria</taxon>
        <taxon>Pseudomonadati</taxon>
        <taxon>Aquificota</taxon>
        <taxon>Aquificia</taxon>
        <taxon>Aquificales</taxon>
        <taxon>Hydrogenothermaceae</taxon>
        <taxon>Sulfurihydrogenibium</taxon>
    </lineage>
</organism>